<proteinExistence type="predicted"/>
<organism evidence="1 2">
    <name type="scientific">Colletotrichum chrysophilum</name>
    <dbReference type="NCBI Taxonomy" id="1836956"/>
    <lineage>
        <taxon>Eukaryota</taxon>
        <taxon>Fungi</taxon>
        <taxon>Dikarya</taxon>
        <taxon>Ascomycota</taxon>
        <taxon>Pezizomycotina</taxon>
        <taxon>Sordariomycetes</taxon>
        <taxon>Hypocreomycetidae</taxon>
        <taxon>Glomerellales</taxon>
        <taxon>Glomerellaceae</taxon>
        <taxon>Colletotrichum</taxon>
        <taxon>Colletotrichum gloeosporioides species complex</taxon>
    </lineage>
</organism>
<dbReference type="Proteomes" id="UP001243330">
    <property type="component" value="Unassembled WGS sequence"/>
</dbReference>
<name>A0AAD9EG30_9PEZI</name>
<accession>A0AAD9EG30</accession>
<protein>
    <submittedName>
        <fullName evidence="1">Uncharacterized protein</fullName>
    </submittedName>
</protein>
<comment type="caution">
    <text evidence="1">The sequence shown here is derived from an EMBL/GenBank/DDBJ whole genome shotgun (WGS) entry which is preliminary data.</text>
</comment>
<reference evidence="1" key="1">
    <citation type="submission" date="2023-01" db="EMBL/GenBank/DDBJ databases">
        <title>Colletotrichum chrysophilum M932 genome sequence.</title>
        <authorList>
            <person name="Baroncelli R."/>
        </authorList>
    </citation>
    <scope>NUCLEOTIDE SEQUENCE</scope>
    <source>
        <strain evidence="1">M932</strain>
    </source>
</reference>
<dbReference type="EMBL" id="JAQOWY010000245">
    <property type="protein sequence ID" value="KAK1846197.1"/>
    <property type="molecule type" value="Genomic_DNA"/>
</dbReference>
<dbReference type="AlphaFoldDB" id="A0AAD9EG30"/>
<evidence type="ECO:0000313" key="2">
    <source>
        <dbReference type="Proteomes" id="UP001243330"/>
    </source>
</evidence>
<keyword evidence="2" id="KW-1185">Reference proteome</keyword>
<sequence length="138" mass="15353">MDHPFQDTSSTAQKSYCRVLQKASHESCHDSESFVLLALKSLAAAHACISATSSQKLRSSPVVTITRCSSPLHADEICWRAIRFRRSWRTGHGGFRIRRRLSHRATPFSFRTPWDSSASISSQAHLTSARTPANEGLV</sequence>
<gene>
    <name evidence="1" type="ORF">CCHR01_11199</name>
</gene>
<evidence type="ECO:0000313" key="1">
    <source>
        <dbReference type="EMBL" id="KAK1846197.1"/>
    </source>
</evidence>